<evidence type="ECO:0000256" key="10">
    <source>
        <dbReference type="PROSITE-ProRule" id="PRU00042"/>
    </source>
</evidence>
<feature type="compositionally biased region" description="Polar residues" evidence="11">
    <location>
        <begin position="257"/>
        <end position="300"/>
    </location>
</feature>
<dbReference type="PANTHER" id="PTHR19818">
    <property type="entry name" value="ZINC FINGER PROTEIN ZIC AND GLI"/>
    <property type="match status" value="1"/>
</dbReference>
<dbReference type="PANTHER" id="PTHR19818:SF139">
    <property type="entry name" value="PAIR-RULE PROTEIN ODD-PAIRED"/>
    <property type="match status" value="1"/>
</dbReference>
<dbReference type="GO" id="GO:0000978">
    <property type="term" value="F:RNA polymerase II cis-regulatory region sequence-specific DNA binding"/>
    <property type="evidence" value="ECO:0007669"/>
    <property type="project" value="UniProtKB-ARBA"/>
</dbReference>
<accession>A0A5C3MFP1</accession>
<feature type="domain" description="C2H2-type" evidence="12">
    <location>
        <begin position="597"/>
        <end position="626"/>
    </location>
</feature>
<dbReference type="PROSITE" id="PS00028">
    <property type="entry name" value="ZINC_FINGER_C2H2_1"/>
    <property type="match status" value="6"/>
</dbReference>
<evidence type="ECO:0000256" key="8">
    <source>
        <dbReference type="ARBA" id="ARBA00023163"/>
    </source>
</evidence>
<dbReference type="InterPro" id="IPR036236">
    <property type="entry name" value="Znf_C2H2_sf"/>
</dbReference>
<dbReference type="STRING" id="68775.A0A5C3MFP1"/>
<feature type="compositionally biased region" description="Polar residues" evidence="11">
    <location>
        <begin position="455"/>
        <end position="468"/>
    </location>
</feature>
<keyword evidence="9" id="KW-0539">Nucleus</keyword>
<protein>
    <recommendedName>
        <fullName evidence="12">C2H2-type domain-containing protein</fullName>
    </recommendedName>
</protein>
<dbReference type="FunFam" id="3.30.160.60:FF:000125">
    <property type="entry name" value="Putative zinc finger protein 143"/>
    <property type="match status" value="1"/>
</dbReference>
<feature type="region of interest" description="Disordered" evidence="11">
    <location>
        <begin position="250"/>
        <end position="309"/>
    </location>
</feature>
<evidence type="ECO:0000256" key="6">
    <source>
        <dbReference type="ARBA" id="ARBA00023015"/>
    </source>
</evidence>
<keyword evidence="14" id="KW-1185">Reference proteome</keyword>
<evidence type="ECO:0000256" key="2">
    <source>
        <dbReference type="ARBA" id="ARBA00022723"/>
    </source>
</evidence>
<feature type="region of interest" description="Disordered" evidence="11">
    <location>
        <begin position="407"/>
        <end position="482"/>
    </location>
</feature>
<feature type="region of interest" description="Disordered" evidence="11">
    <location>
        <begin position="1"/>
        <end position="20"/>
    </location>
</feature>
<evidence type="ECO:0000256" key="7">
    <source>
        <dbReference type="ARBA" id="ARBA00023125"/>
    </source>
</evidence>
<dbReference type="GO" id="GO:0008270">
    <property type="term" value="F:zinc ion binding"/>
    <property type="evidence" value="ECO:0007669"/>
    <property type="project" value="UniProtKB-KW"/>
</dbReference>
<dbReference type="FunFam" id="3.30.160.60:FF:000032">
    <property type="entry name" value="Krueppel-like factor 4"/>
    <property type="match status" value="1"/>
</dbReference>
<gene>
    <name evidence="13" type="ORF">BDQ12DRAFT_629145</name>
</gene>
<dbReference type="PROSITE" id="PS50157">
    <property type="entry name" value="ZINC_FINGER_C2H2_2"/>
    <property type="match status" value="5"/>
</dbReference>
<keyword evidence="3" id="KW-0677">Repeat</keyword>
<dbReference type="InterPro" id="IPR050329">
    <property type="entry name" value="GLI_C2H2-zinc-finger"/>
</dbReference>
<dbReference type="GO" id="GO:0045944">
    <property type="term" value="P:positive regulation of transcription by RNA polymerase II"/>
    <property type="evidence" value="ECO:0007669"/>
    <property type="project" value="UniProtKB-ARBA"/>
</dbReference>
<sequence length="690" mass="75406">MTKNRRSVLRGPPQSLSPLSRKMASVEASVQGSYSFAISPHPIQKNIISSATAAGLVSSVSLALSTSSGRPLLLAGCPPSYHRFSDLRTTTSTADPPTNPTLPVMTADIPYYGQSSSTTWPNYKLPIHSYPAPPPPPTCTDCTTCTTTNELTEQCTDQCVVIACDDPEHGAMICDVADHSHCDLDCDTATNCTDCNGFDEFLQCCTDYHGYFAESRAQSALPETPSSWDHAIDKVLCECGHLDHTLPTNHTHHSPLVGNNSVSPDETMTFSSTASNSPPFITPASSQLHSPQVSLRNPHSTPAFPPLDPRSSSSSMLTCMWANCNATFASLSDLVGHVNLEHLRPPSTPPQLTIPNLLLQQRQIEHTRITCLWRDCNLSSSPGSTTSDEQVDAMRAMLASHLLQDHLGLSNHPHQSPPSIEPSPQNSHFDYFHEPGLEKYSQPPPPPPVQLQPQADTHSNPLNSAPHLSSTSSNTSSGSDQVAPLPIVSAQQSQHQCSGTRHECRWQNCGQAFNTCDELTMHITAAHIGSGKAQYECFWEGCNRHGDHGFTSKQKICRHVQSHTGHRPFQCSICQQNFSEAATLQQHMRRHTQEKPYLCDYPGCGKSFAITGALTIHKRTHNGHKPFKCSYCDRAFAESSNLSKHLRTHTGARPYTCVEPGCNKSFARPDQLTRHMGVHRKKNPAIPEGG</sequence>
<dbReference type="Gene3D" id="3.30.160.60">
    <property type="entry name" value="Classic Zinc Finger"/>
    <property type="match status" value="7"/>
</dbReference>
<dbReference type="Pfam" id="PF13894">
    <property type="entry name" value="zf-C2H2_4"/>
    <property type="match status" value="1"/>
</dbReference>
<keyword evidence="6" id="KW-0805">Transcription regulation</keyword>
<dbReference type="SMART" id="SM00355">
    <property type="entry name" value="ZnF_C2H2"/>
    <property type="match status" value="7"/>
</dbReference>
<feature type="domain" description="C2H2-type" evidence="12">
    <location>
        <begin position="627"/>
        <end position="654"/>
    </location>
</feature>
<dbReference type="Proteomes" id="UP000308652">
    <property type="component" value="Unassembled WGS sequence"/>
</dbReference>
<organism evidence="13 14">
    <name type="scientific">Crucibulum laeve</name>
    <dbReference type="NCBI Taxonomy" id="68775"/>
    <lineage>
        <taxon>Eukaryota</taxon>
        <taxon>Fungi</taxon>
        <taxon>Dikarya</taxon>
        <taxon>Basidiomycota</taxon>
        <taxon>Agaricomycotina</taxon>
        <taxon>Agaricomycetes</taxon>
        <taxon>Agaricomycetidae</taxon>
        <taxon>Agaricales</taxon>
        <taxon>Agaricineae</taxon>
        <taxon>Nidulariaceae</taxon>
        <taxon>Crucibulum</taxon>
    </lineage>
</organism>
<dbReference type="InterPro" id="IPR013087">
    <property type="entry name" value="Znf_C2H2_type"/>
</dbReference>
<dbReference type="EMBL" id="ML213598">
    <property type="protein sequence ID" value="TFK39991.1"/>
    <property type="molecule type" value="Genomic_DNA"/>
</dbReference>
<reference evidence="13 14" key="1">
    <citation type="journal article" date="2019" name="Nat. Ecol. Evol.">
        <title>Megaphylogeny resolves global patterns of mushroom evolution.</title>
        <authorList>
            <person name="Varga T."/>
            <person name="Krizsan K."/>
            <person name="Foldi C."/>
            <person name="Dima B."/>
            <person name="Sanchez-Garcia M."/>
            <person name="Sanchez-Ramirez S."/>
            <person name="Szollosi G.J."/>
            <person name="Szarkandi J.G."/>
            <person name="Papp V."/>
            <person name="Albert L."/>
            <person name="Andreopoulos W."/>
            <person name="Angelini C."/>
            <person name="Antonin V."/>
            <person name="Barry K.W."/>
            <person name="Bougher N.L."/>
            <person name="Buchanan P."/>
            <person name="Buyck B."/>
            <person name="Bense V."/>
            <person name="Catcheside P."/>
            <person name="Chovatia M."/>
            <person name="Cooper J."/>
            <person name="Damon W."/>
            <person name="Desjardin D."/>
            <person name="Finy P."/>
            <person name="Geml J."/>
            <person name="Haridas S."/>
            <person name="Hughes K."/>
            <person name="Justo A."/>
            <person name="Karasinski D."/>
            <person name="Kautmanova I."/>
            <person name="Kiss B."/>
            <person name="Kocsube S."/>
            <person name="Kotiranta H."/>
            <person name="LaButti K.M."/>
            <person name="Lechner B.E."/>
            <person name="Liimatainen K."/>
            <person name="Lipzen A."/>
            <person name="Lukacs Z."/>
            <person name="Mihaltcheva S."/>
            <person name="Morgado L.N."/>
            <person name="Niskanen T."/>
            <person name="Noordeloos M.E."/>
            <person name="Ohm R.A."/>
            <person name="Ortiz-Santana B."/>
            <person name="Ovrebo C."/>
            <person name="Racz N."/>
            <person name="Riley R."/>
            <person name="Savchenko A."/>
            <person name="Shiryaev A."/>
            <person name="Soop K."/>
            <person name="Spirin V."/>
            <person name="Szebenyi C."/>
            <person name="Tomsovsky M."/>
            <person name="Tulloss R.E."/>
            <person name="Uehling J."/>
            <person name="Grigoriev I.V."/>
            <person name="Vagvolgyi C."/>
            <person name="Papp T."/>
            <person name="Martin F.M."/>
            <person name="Miettinen O."/>
            <person name="Hibbett D.S."/>
            <person name="Nagy L.G."/>
        </authorList>
    </citation>
    <scope>NUCLEOTIDE SEQUENCE [LARGE SCALE GENOMIC DNA]</scope>
    <source>
        <strain evidence="13 14">CBS 166.37</strain>
    </source>
</reference>
<evidence type="ECO:0000256" key="9">
    <source>
        <dbReference type="ARBA" id="ARBA00023242"/>
    </source>
</evidence>
<feature type="domain" description="C2H2-type" evidence="12">
    <location>
        <begin position="655"/>
        <end position="684"/>
    </location>
</feature>
<evidence type="ECO:0000256" key="11">
    <source>
        <dbReference type="SAM" id="MobiDB-lite"/>
    </source>
</evidence>
<evidence type="ECO:0000313" key="14">
    <source>
        <dbReference type="Proteomes" id="UP000308652"/>
    </source>
</evidence>
<evidence type="ECO:0000256" key="1">
    <source>
        <dbReference type="ARBA" id="ARBA00004123"/>
    </source>
</evidence>
<evidence type="ECO:0000259" key="12">
    <source>
        <dbReference type="PROSITE" id="PS50157"/>
    </source>
</evidence>
<dbReference type="FunFam" id="3.30.160.60:FF:000100">
    <property type="entry name" value="Zinc finger 45-like"/>
    <property type="match status" value="1"/>
</dbReference>
<dbReference type="OrthoDB" id="3437960at2759"/>
<keyword evidence="2" id="KW-0479">Metal-binding</keyword>
<comment type="subcellular location">
    <subcellularLocation>
        <location evidence="1">Nucleus</location>
    </subcellularLocation>
</comment>
<proteinExistence type="predicted"/>
<name>A0A5C3MFP1_9AGAR</name>
<evidence type="ECO:0000256" key="5">
    <source>
        <dbReference type="ARBA" id="ARBA00022833"/>
    </source>
</evidence>
<dbReference type="FunFam" id="3.30.160.60:FF:000325">
    <property type="entry name" value="ZFP90 zinc finger protein"/>
    <property type="match status" value="1"/>
</dbReference>
<evidence type="ECO:0000256" key="4">
    <source>
        <dbReference type="ARBA" id="ARBA00022771"/>
    </source>
</evidence>
<dbReference type="SUPFAM" id="SSF57667">
    <property type="entry name" value="beta-beta-alpha zinc fingers"/>
    <property type="match status" value="5"/>
</dbReference>
<keyword evidence="4 10" id="KW-0863">Zinc-finger</keyword>
<feature type="domain" description="C2H2-type" evidence="12">
    <location>
        <begin position="569"/>
        <end position="596"/>
    </location>
</feature>
<keyword evidence="5" id="KW-0862">Zinc</keyword>
<dbReference type="Pfam" id="PF00096">
    <property type="entry name" value="zf-C2H2"/>
    <property type="match status" value="2"/>
</dbReference>
<feature type="domain" description="C2H2-type" evidence="12">
    <location>
        <begin position="502"/>
        <end position="532"/>
    </location>
</feature>
<feature type="compositionally biased region" description="Low complexity" evidence="11">
    <location>
        <begin position="469"/>
        <end position="479"/>
    </location>
</feature>
<evidence type="ECO:0000256" key="3">
    <source>
        <dbReference type="ARBA" id="ARBA00022737"/>
    </source>
</evidence>
<evidence type="ECO:0000313" key="13">
    <source>
        <dbReference type="EMBL" id="TFK39991.1"/>
    </source>
</evidence>
<keyword evidence="7" id="KW-0238">DNA-binding</keyword>
<keyword evidence="8" id="KW-0804">Transcription</keyword>
<dbReference type="GO" id="GO:0005634">
    <property type="term" value="C:nucleus"/>
    <property type="evidence" value="ECO:0007669"/>
    <property type="project" value="UniProtKB-SubCell"/>
</dbReference>
<dbReference type="GO" id="GO:0000981">
    <property type="term" value="F:DNA-binding transcription factor activity, RNA polymerase II-specific"/>
    <property type="evidence" value="ECO:0007669"/>
    <property type="project" value="TreeGrafter"/>
</dbReference>
<dbReference type="AlphaFoldDB" id="A0A5C3MFP1"/>